<proteinExistence type="predicted"/>
<evidence type="ECO:0000313" key="4">
    <source>
        <dbReference type="Proteomes" id="UP001416858"/>
    </source>
</evidence>
<keyword evidence="2" id="KW-1133">Transmembrane helix</keyword>
<keyword evidence="4" id="KW-1185">Reference proteome</keyword>
<comment type="caution">
    <text evidence="3">The sequence shown here is derived from an EMBL/GenBank/DDBJ whole genome shotgun (WGS) entry which is preliminary data.</text>
</comment>
<protein>
    <recommendedName>
        <fullName evidence="5">DUF4064 domain-containing protein</fullName>
    </recommendedName>
</protein>
<dbReference type="Proteomes" id="UP001416858">
    <property type="component" value="Unassembled WGS sequence"/>
</dbReference>
<evidence type="ECO:0000256" key="1">
    <source>
        <dbReference type="SAM" id="MobiDB-lite"/>
    </source>
</evidence>
<feature type="region of interest" description="Disordered" evidence="1">
    <location>
        <begin position="1"/>
        <end position="26"/>
    </location>
</feature>
<organism evidence="3 4">
    <name type="scientific">Novipirellula caenicola</name>
    <dbReference type="NCBI Taxonomy" id="1536901"/>
    <lineage>
        <taxon>Bacteria</taxon>
        <taxon>Pseudomonadati</taxon>
        <taxon>Planctomycetota</taxon>
        <taxon>Planctomycetia</taxon>
        <taxon>Pirellulales</taxon>
        <taxon>Pirellulaceae</taxon>
        <taxon>Novipirellula</taxon>
    </lineage>
</organism>
<feature type="transmembrane region" description="Helical" evidence="2">
    <location>
        <begin position="85"/>
        <end position="108"/>
    </location>
</feature>
<name>A0ABP9VLA3_9BACT</name>
<accession>A0ABP9VLA3</accession>
<evidence type="ECO:0000256" key="2">
    <source>
        <dbReference type="SAM" id="Phobius"/>
    </source>
</evidence>
<keyword evidence="2" id="KW-0472">Membrane</keyword>
<feature type="transmembrane region" description="Helical" evidence="2">
    <location>
        <begin position="120"/>
        <end position="147"/>
    </location>
</feature>
<keyword evidence="2" id="KW-0812">Transmembrane</keyword>
<dbReference type="RefSeq" id="WP_345682953.1">
    <property type="nucleotide sequence ID" value="NZ_BAABRO010000002.1"/>
</dbReference>
<feature type="compositionally biased region" description="Low complexity" evidence="1">
    <location>
        <begin position="16"/>
        <end position="25"/>
    </location>
</feature>
<gene>
    <name evidence="3" type="ORF">Rcae01_01429</name>
</gene>
<reference evidence="3 4" key="1">
    <citation type="submission" date="2024-02" db="EMBL/GenBank/DDBJ databases">
        <title>Rhodopirellula caenicola NBRC 110016.</title>
        <authorList>
            <person name="Ichikawa N."/>
            <person name="Katano-Makiyama Y."/>
            <person name="Hidaka K."/>
        </authorList>
    </citation>
    <scope>NUCLEOTIDE SEQUENCE [LARGE SCALE GENOMIC DNA]</scope>
    <source>
        <strain evidence="3 4">NBRC 110016</strain>
    </source>
</reference>
<dbReference type="EMBL" id="BAABRO010000002">
    <property type="protein sequence ID" value="GAA5505979.1"/>
    <property type="molecule type" value="Genomic_DNA"/>
</dbReference>
<sequence>MTAIPPHSNDNLFAQPTSTPSPSRPSSEDIDQLRLLSIFHYVVGGVIALMSLFPIIHLAFGIAIVTGVLDDTNANGGPSPAIFGWLFILFPALMIGIGMAMACCVIVAGRKLGSHQGYTYCLVIAGVECMFMPFGTVLGVFTILVLIRPSVKALFGYSAPAMPNQGGQS</sequence>
<evidence type="ECO:0008006" key="5">
    <source>
        <dbReference type="Google" id="ProtNLM"/>
    </source>
</evidence>
<evidence type="ECO:0000313" key="3">
    <source>
        <dbReference type="EMBL" id="GAA5505979.1"/>
    </source>
</evidence>
<feature type="transmembrane region" description="Helical" evidence="2">
    <location>
        <begin position="38"/>
        <end position="65"/>
    </location>
</feature>